<dbReference type="EMBL" id="VDFY01000077">
    <property type="protein sequence ID" value="TNH31379.1"/>
    <property type="molecule type" value="Genomic_DNA"/>
</dbReference>
<dbReference type="Proteomes" id="UP000306145">
    <property type="component" value="Unassembled WGS sequence"/>
</dbReference>
<proteinExistence type="inferred from homology"/>
<gene>
    <name evidence="7" type="ORF">FHG89_02710</name>
</gene>
<evidence type="ECO:0000256" key="1">
    <source>
        <dbReference type="ARBA" id="ARBA00010638"/>
    </source>
</evidence>
<dbReference type="AlphaFoldDB" id="A0A5C4QZ75"/>
<dbReference type="PIRSF" id="PIRSF006806">
    <property type="entry name" value="FTHF_cligase"/>
    <property type="match status" value="1"/>
</dbReference>
<evidence type="ECO:0000313" key="8">
    <source>
        <dbReference type="Proteomes" id="UP000306145"/>
    </source>
</evidence>
<evidence type="ECO:0000313" key="7">
    <source>
        <dbReference type="EMBL" id="TNH31379.1"/>
    </source>
</evidence>
<keyword evidence="5" id="KW-0460">Magnesium</keyword>
<dbReference type="OrthoDB" id="3242798at2"/>
<comment type="similarity">
    <text evidence="1 5">Belongs to the 5-formyltetrahydrofolate cyclo-ligase family.</text>
</comment>
<dbReference type="GO" id="GO:0046872">
    <property type="term" value="F:metal ion binding"/>
    <property type="evidence" value="ECO:0007669"/>
    <property type="project" value="UniProtKB-KW"/>
</dbReference>
<reference evidence="7 8" key="1">
    <citation type="submission" date="2019-06" db="EMBL/GenBank/DDBJ databases">
        <title>Micromonospora ordensis sp. nov., isolated from deep marine sediment.</title>
        <authorList>
            <person name="Veyisoglu A."/>
            <person name="Carro L."/>
            <person name="Klenk H.-P."/>
            <person name="Sahin N."/>
        </authorList>
    </citation>
    <scope>NUCLEOTIDE SEQUENCE [LARGE SCALE GENOMIC DNA]</scope>
    <source>
        <strain evidence="7 8">S2509</strain>
    </source>
</reference>
<feature type="binding site" evidence="4">
    <location>
        <begin position="147"/>
        <end position="155"/>
    </location>
    <ligand>
        <name>ATP</name>
        <dbReference type="ChEBI" id="CHEBI:30616"/>
    </ligand>
</feature>
<dbReference type="NCBIfam" id="TIGR02727">
    <property type="entry name" value="MTHFS_bact"/>
    <property type="match status" value="1"/>
</dbReference>
<dbReference type="PANTHER" id="PTHR23407">
    <property type="entry name" value="ATPASE INHIBITOR/5-FORMYLTETRAHYDROFOLATE CYCLO-LIGASE"/>
    <property type="match status" value="1"/>
</dbReference>
<feature type="region of interest" description="Disordered" evidence="6">
    <location>
        <begin position="201"/>
        <end position="225"/>
    </location>
</feature>
<dbReference type="Gene3D" id="3.40.50.10420">
    <property type="entry name" value="NagB/RpiA/CoA transferase-like"/>
    <property type="match status" value="1"/>
</dbReference>
<dbReference type="SUPFAM" id="SSF100950">
    <property type="entry name" value="NagB/RpiA/CoA transferase-like"/>
    <property type="match status" value="1"/>
</dbReference>
<evidence type="ECO:0000256" key="6">
    <source>
        <dbReference type="SAM" id="MobiDB-lite"/>
    </source>
</evidence>
<accession>A0A5C4QZ75</accession>
<evidence type="ECO:0000256" key="5">
    <source>
        <dbReference type="RuleBase" id="RU361279"/>
    </source>
</evidence>
<feature type="binding site" evidence="4">
    <location>
        <begin position="15"/>
        <end position="19"/>
    </location>
    <ligand>
        <name>ATP</name>
        <dbReference type="ChEBI" id="CHEBI:30616"/>
    </ligand>
</feature>
<dbReference type="GO" id="GO:0009396">
    <property type="term" value="P:folic acid-containing compound biosynthetic process"/>
    <property type="evidence" value="ECO:0007669"/>
    <property type="project" value="TreeGrafter"/>
</dbReference>
<keyword evidence="7" id="KW-0436">Ligase</keyword>
<comment type="cofactor">
    <cofactor evidence="5">
        <name>Mg(2+)</name>
        <dbReference type="ChEBI" id="CHEBI:18420"/>
    </cofactor>
</comment>
<keyword evidence="5" id="KW-0479">Metal-binding</keyword>
<comment type="caution">
    <text evidence="7">The sequence shown here is derived from an EMBL/GenBank/DDBJ whole genome shotgun (WGS) entry which is preliminary data.</text>
</comment>
<dbReference type="InterPro" id="IPR024185">
    <property type="entry name" value="FTHF_cligase-like_sf"/>
</dbReference>
<comment type="catalytic activity">
    <reaction evidence="5">
        <text>(6S)-5-formyl-5,6,7,8-tetrahydrofolate + ATP = (6R)-5,10-methenyltetrahydrofolate + ADP + phosphate</text>
        <dbReference type="Rhea" id="RHEA:10488"/>
        <dbReference type="ChEBI" id="CHEBI:30616"/>
        <dbReference type="ChEBI" id="CHEBI:43474"/>
        <dbReference type="ChEBI" id="CHEBI:57455"/>
        <dbReference type="ChEBI" id="CHEBI:57457"/>
        <dbReference type="ChEBI" id="CHEBI:456216"/>
        <dbReference type="EC" id="6.3.3.2"/>
    </reaction>
</comment>
<evidence type="ECO:0000256" key="3">
    <source>
        <dbReference type="ARBA" id="ARBA00022840"/>
    </source>
</evidence>
<feature type="binding site" evidence="4">
    <location>
        <position position="66"/>
    </location>
    <ligand>
        <name>substrate</name>
    </ligand>
</feature>
<dbReference type="InterPro" id="IPR037171">
    <property type="entry name" value="NagB/RpiA_transferase-like"/>
</dbReference>
<organism evidence="7 8">
    <name type="scientific">Micromonospora orduensis</name>
    <dbReference type="NCBI Taxonomy" id="1420891"/>
    <lineage>
        <taxon>Bacteria</taxon>
        <taxon>Bacillati</taxon>
        <taxon>Actinomycetota</taxon>
        <taxon>Actinomycetes</taxon>
        <taxon>Micromonosporales</taxon>
        <taxon>Micromonosporaceae</taxon>
        <taxon>Micromonospora</taxon>
    </lineage>
</organism>
<protein>
    <recommendedName>
        <fullName evidence="5">5-formyltetrahydrofolate cyclo-ligase</fullName>
        <ecNumber evidence="5">6.3.3.2</ecNumber>
    </recommendedName>
</protein>
<evidence type="ECO:0000256" key="4">
    <source>
        <dbReference type="PIRSR" id="PIRSR006806-1"/>
    </source>
</evidence>
<dbReference type="GO" id="GO:0035999">
    <property type="term" value="P:tetrahydrofolate interconversion"/>
    <property type="evidence" value="ECO:0007669"/>
    <property type="project" value="TreeGrafter"/>
</dbReference>
<keyword evidence="2 4" id="KW-0547">Nucleotide-binding</keyword>
<dbReference type="GO" id="GO:0005524">
    <property type="term" value="F:ATP binding"/>
    <property type="evidence" value="ECO:0007669"/>
    <property type="project" value="UniProtKB-KW"/>
</dbReference>
<dbReference type="EC" id="6.3.3.2" evidence="5"/>
<sequence length="225" mass="23514">MPDFSYEAEVTRVAKRDARAELLARRRALSAPARAAAAGRVQAELVALVRRLRPRRVTAYVPVGSEPGGPDLPAVLRAALPTDAELLLPVLLADLDLDWAAYTGPEGLIAAGRGMREPDGPRLGVGAVADADLVVVPALAVDRHGRRLGRGGGSYDRALARVPAATLTVVPLHDGELVEALPAEPHDRPVRAVLTPTDGMRTLDAGPGSARGVAPHTSAGRTRGE</sequence>
<keyword evidence="3 4" id="KW-0067">ATP-binding</keyword>
<name>A0A5C4QZ75_9ACTN</name>
<dbReference type="PANTHER" id="PTHR23407:SF1">
    <property type="entry name" value="5-FORMYLTETRAHYDROFOLATE CYCLO-LIGASE"/>
    <property type="match status" value="1"/>
</dbReference>
<feature type="binding site" evidence="4">
    <location>
        <position position="61"/>
    </location>
    <ligand>
        <name>substrate</name>
    </ligand>
</feature>
<dbReference type="RefSeq" id="WP_139582484.1">
    <property type="nucleotide sequence ID" value="NZ_VDFY01000077.1"/>
</dbReference>
<keyword evidence="8" id="KW-1185">Reference proteome</keyword>
<dbReference type="GO" id="GO:0030272">
    <property type="term" value="F:5-formyltetrahydrofolate cyclo-ligase activity"/>
    <property type="evidence" value="ECO:0007669"/>
    <property type="project" value="UniProtKB-EC"/>
</dbReference>
<evidence type="ECO:0000256" key="2">
    <source>
        <dbReference type="ARBA" id="ARBA00022741"/>
    </source>
</evidence>
<dbReference type="InterPro" id="IPR002698">
    <property type="entry name" value="FTHF_cligase"/>
</dbReference>
<dbReference type="Pfam" id="PF01812">
    <property type="entry name" value="5-FTHF_cyc-lig"/>
    <property type="match status" value="1"/>
</dbReference>